<dbReference type="EMBL" id="MHIL01000038">
    <property type="protein sequence ID" value="OGY49967.1"/>
    <property type="molecule type" value="Genomic_DNA"/>
</dbReference>
<dbReference type="STRING" id="1797542.A3J59_00925"/>
<proteinExistence type="predicted"/>
<feature type="transmembrane region" description="Helical" evidence="1">
    <location>
        <begin position="7"/>
        <end position="26"/>
    </location>
</feature>
<feature type="transmembrane region" description="Helical" evidence="1">
    <location>
        <begin position="723"/>
        <end position="749"/>
    </location>
</feature>
<organism evidence="2 3">
    <name type="scientific">Candidatus Buchananbacteria bacterium RIFCSPHIGHO2_02_FULL_56_16</name>
    <dbReference type="NCBI Taxonomy" id="1797542"/>
    <lineage>
        <taxon>Bacteria</taxon>
        <taxon>Candidatus Buchananiibacteriota</taxon>
    </lineage>
</organism>
<feature type="transmembrane region" description="Helical" evidence="1">
    <location>
        <begin position="149"/>
        <end position="165"/>
    </location>
</feature>
<dbReference type="PANTHER" id="PTHR38454:SF1">
    <property type="entry name" value="INTEGRAL MEMBRANE PROTEIN"/>
    <property type="match status" value="1"/>
</dbReference>
<protein>
    <recommendedName>
        <fullName evidence="4">Membrane protein 6-pyruvoyl-tetrahydropterin synthase-related domain-containing protein</fullName>
    </recommendedName>
</protein>
<reference evidence="2 3" key="1">
    <citation type="journal article" date="2016" name="Nat. Commun.">
        <title>Thousands of microbial genomes shed light on interconnected biogeochemical processes in an aquifer system.</title>
        <authorList>
            <person name="Anantharaman K."/>
            <person name="Brown C.T."/>
            <person name="Hug L.A."/>
            <person name="Sharon I."/>
            <person name="Castelle C.J."/>
            <person name="Probst A.J."/>
            <person name="Thomas B.C."/>
            <person name="Singh A."/>
            <person name="Wilkins M.J."/>
            <person name="Karaoz U."/>
            <person name="Brodie E.L."/>
            <person name="Williams K.H."/>
            <person name="Hubbard S.S."/>
            <person name="Banfield J.F."/>
        </authorList>
    </citation>
    <scope>NUCLEOTIDE SEQUENCE [LARGE SCALE GENOMIC DNA]</scope>
</reference>
<dbReference type="InterPro" id="IPR018580">
    <property type="entry name" value="Uncharacterised_YfhO"/>
</dbReference>
<feature type="transmembrane region" description="Helical" evidence="1">
    <location>
        <begin position="229"/>
        <end position="252"/>
    </location>
</feature>
<sequence>MVARWSKILPPIILAGIVLVFFSPYLDSRNIPYVGDFTGSDLIELNLPFRFLVAQSFRQGTVPLWTNLIANGFPLLAEGQAGIFYPFNFLIFTWLSFATGVNISLMVNFFLGSLFCYWYCRSLKISLPGSLLAAVAFGFSGFFVFRIKHLNYINAAVWLPLQYYLIEKYFTFRRKSLVVIALSLIFAVQFYAGSPPIFYVAVIASLIYFGLKIFFQHPDEFKKPAIKMIGPWLIIGVVTLGLVAVQLLPTFFYSTLSGRSLSTTYSQVIGFPYPASSLLTFVSPFALGNPAQDTYPKDLSRFGVFWENNNYFGLLPLLFAFIAIFFLTPKRAMVKILTVLILIAFLFSFGDFSPLFIIFWHAVPGLTLFRFHMRFMLVALLALATLAGFGFDFCWQKIKNLLQQTKYFRRATLLGNVLIPVLVILITVIDLFFISVAYWGVLDSEAYLAEPQSVSFLNQDQDDFRICSVAWPQAWHAVNYLAGGWQNNLSLQIAHRELLAPNANVFWGISSAQDRASLEGGLLDQETQQFSQILLTQGFISDEADSLVLKAPDQTLKILGLQNVKYLLSFVSLVNDRLELVKEIKADFLPSLKIYRNPWYLPRAFGVFQVKSEAGNQAVLAKIFSNDFDPASQIVLDQPSDLIINGSPEAIVEMIEEKAAKLSLEVNFSDDGYLFLSQADIPGWQAHVDNQRTKILAANYAFSAVQVPAGSHRVTFEFKPLPYFVGAWLTSITLLGVLTYIIFYLIILAKLKRNF</sequence>
<name>A0A1G1YEP8_9BACT</name>
<dbReference type="PANTHER" id="PTHR38454">
    <property type="entry name" value="INTEGRAL MEMBRANE PROTEIN-RELATED"/>
    <property type="match status" value="1"/>
</dbReference>
<feature type="transmembrane region" description="Helical" evidence="1">
    <location>
        <begin position="177"/>
        <end position="192"/>
    </location>
</feature>
<evidence type="ECO:0000256" key="1">
    <source>
        <dbReference type="SAM" id="Phobius"/>
    </source>
</evidence>
<keyword evidence="1" id="KW-1133">Transmembrane helix</keyword>
<keyword evidence="1" id="KW-0812">Transmembrane</keyword>
<feature type="transmembrane region" description="Helical" evidence="1">
    <location>
        <begin position="416"/>
        <end position="441"/>
    </location>
</feature>
<keyword evidence="1" id="KW-0472">Membrane</keyword>
<dbReference type="Proteomes" id="UP000177310">
    <property type="component" value="Unassembled WGS sequence"/>
</dbReference>
<gene>
    <name evidence="2" type="ORF">A3J59_00925</name>
</gene>
<evidence type="ECO:0008006" key="4">
    <source>
        <dbReference type="Google" id="ProtNLM"/>
    </source>
</evidence>
<feature type="transmembrane region" description="Helical" evidence="1">
    <location>
        <begin position="91"/>
        <end position="118"/>
    </location>
</feature>
<dbReference type="AlphaFoldDB" id="A0A1G1YEP8"/>
<dbReference type="Pfam" id="PF09586">
    <property type="entry name" value="YfhO"/>
    <property type="match status" value="2"/>
</dbReference>
<evidence type="ECO:0000313" key="3">
    <source>
        <dbReference type="Proteomes" id="UP000177310"/>
    </source>
</evidence>
<feature type="transmembrane region" description="Helical" evidence="1">
    <location>
        <begin position="310"/>
        <end position="327"/>
    </location>
</feature>
<feature type="transmembrane region" description="Helical" evidence="1">
    <location>
        <begin position="125"/>
        <end position="143"/>
    </location>
</feature>
<feature type="transmembrane region" description="Helical" evidence="1">
    <location>
        <begin position="375"/>
        <end position="395"/>
    </location>
</feature>
<accession>A0A1G1YEP8</accession>
<feature type="transmembrane region" description="Helical" evidence="1">
    <location>
        <begin position="339"/>
        <end position="363"/>
    </location>
</feature>
<evidence type="ECO:0000313" key="2">
    <source>
        <dbReference type="EMBL" id="OGY49967.1"/>
    </source>
</evidence>
<comment type="caution">
    <text evidence="2">The sequence shown here is derived from an EMBL/GenBank/DDBJ whole genome shotgun (WGS) entry which is preliminary data.</text>
</comment>
<feature type="transmembrane region" description="Helical" evidence="1">
    <location>
        <begin position="198"/>
        <end position="217"/>
    </location>
</feature>